<keyword evidence="2" id="KW-1185">Reference proteome</keyword>
<gene>
    <name evidence="1" type="ORF">MARLIPOL_03700</name>
</gene>
<dbReference type="PATRIC" id="fig|1318628.3.peg.735"/>
<reference evidence="1 2" key="1">
    <citation type="journal article" date="2013" name="Genome Announc.">
        <title>Draft Genome Sequence of the Moderately Halophilic Bacterium Marinobacter lipolyticus Strain SM19.</title>
        <authorList>
            <person name="Papke R.T."/>
            <person name="de la Haba R.R."/>
            <person name="Infante-Dominguez C."/>
            <person name="Perez D."/>
            <person name="Sanchez-Porro C."/>
            <person name="Lapierre P."/>
            <person name="Ventosa A."/>
        </authorList>
    </citation>
    <scope>NUCLEOTIDE SEQUENCE [LARGE SCALE GENOMIC DNA]</scope>
    <source>
        <strain evidence="1 2">SM19</strain>
    </source>
</reference>
<accession>R8B3G7</accession>
<comment type="caution">
    <text evidence="1">The sequence shown here is derived from an EMBL/GenBank/DDBJ whole genome shotgun (WGS) entry which is preliminary data.</text>
</comment>
<dbReference type="eggNOG" id="ENOG502ZC5G">
    <property type="taxonomic scope" value="Bacteria"/>
</dbReference>
<proteinExistence type="predicted"/>
<dbReference type="EMBL" id="ASAD01000007">
    <property type="protein sequence ID" value="EON93106.1"/>
    <property type="molecule type" value="Genomic_DNA"/>
</dbReference>
<dbReference type="OrthoDB" id="278693at2"/>
<dbReference type="RefSeq" id="WP_012136739.1">
    <property type="nucleotide sequence ID" value="NZ_KE007306.1"/>
</dbReference>
<organism evidence="1 2">
    <name type="scientific">Marinobacter lipolyticus SM19</name>
    <dbReference type="NCBI Taxonomy" id="1318628"/>
    <lineage>
        <taxon>Bacteria</taxon>
        <taxon>Pseudomonadati</taxon>
        <taxon>Pseudomonadota</taxon>
        <taxon>Gammaproteobacteria</taxon>
        <taxon>Pseudomonadales</taxon>
        <taxon>Marinobacteraceae</taxon>
        <taxon>Marinobacter</taxon>
    </lineage>
</organism>
<evidence type="ECO:0008006" key="3">
    <source>
        <dbReference type="Google" id="ProtNLM"/>
    </source>
</evidence>
<dbReference type="HOGENOM" id="CLU_142796_1_0_6"/>
<dbReference type="STRING" id="1318628.MARLIPOL_03700"/>
<evidence type="ECO:0000313" key="2">
    <source>
        <dbReference type="Proteomes" id="UP000016540"/>
    </source>
</evidence>
<dbReference type="AlphaFoldDB" id="R8B3G7"/>
<evidence type="ECO:0000313" key="1">
    <source>
        <dbReference type="EMBL" id="EON93106.1"/>
    </source>
</evidence>
<sequence>MEIKTFGELIDWTRDLHQHLARCLGHCATLHEEERARALLDYLASHEAELAQIVTEFENQGDAKAMDTRVYDYLSHNPVKTHRTCEKPYEKLDFECICHEVFDFHDQIIDLYKTLIGIAVIPEAKELLESLLTMEKNESMRLAHQIGRMEDL</sequence>
<dbReference type="Proteomes" id="UP000016540">
    <property type="component" value="Unassembled WGS sequence"/>
</dbReference>
<name>R8B3G7_9GAMM</name>
<protein>
    <recommendedName>
        <fullName evidence="3">ATPase</fullName>
    </recommendedName>
</protein>